<proteinExistence type="predicted"/>
<dbReference type="OrthoDB" id="1101576at2759"/>
<protein>
    <submittedName>
        <fullName evidence="1">Uncharacterized protein</fullName>
    </submittedName>
</protein>
<gene>
    <name evidence="1" type="ORF">EVAR_81609_1</name>
</gene>
<name>A0A4C1WF68_EUMVA</name>
<keyword evidence="2" id="KW-1185">Reference proteome</keyword>
<sequence>MNLKKLVYQDELIRRIEMITNDKKTILTDRMAGFESFSMGLDESTDLSDTAERAIFIRESVSSGGPLLPPSLLFPFHQPILPSIRYPISIQEAGATLVTPLRLQRCEYSWVAVTTYFVVDRVLVCLKYYKKTIKASTLRNDPH</sequence>
<dbReference type="EMBL" id="BGZK01000536">
    <property type="protein sequence ID" value="GBP49049.1"/>
    <property type="molecule type" value="Genomic_DNA"/>
</dbReference>
<dbReference type="Proteomes" id="UP000299102">
    <property type="component" value="Unassembled WGS sequence"/>
</dbReference>
<reference evidence="1 2" key="1">
    <citation type="journal article" date="2019" name="Commun. Biol.">
        <title>The bagworm genome reveals a unique fibroin gene that provides high tensile strength.</title>
        <authorList>
            <person name="Kono N."/>
            <person name="Nakamura H."/>
            <person name="Ohtoshi R."/>
            <person name="Tomita M."/>
            <person name="Numata K."/>
            <person name="Arakawa K."/>
        </authorList>
    </citation>
    <scope>NUCLEOTIDE SEQUENCE [LARGE SCALE GENOMIC DNA]</scope>
</reference>
<dbReference type="AlphaFoldDB" id="A0A4C1WF68"/>
<accession>A0A4C1WF68</accession>
<evidence type="ECO:0000313" key="2">
    <source>
        <dbReference type="Proteomes" id="UP000299102"/>
    </source>
</evidence>
<evidence type="ECO:0000313" key="1">
    <source>
        <dbReference type="EMBL" id="GBP49049.1"/>
    </source>
</evidence>
<organism evidence="1 2">
    <name type="scientific">Eumeta variegata</name>
    <name type="common">Bagworm moth</name>
    <name type="synonym">Eumeta japonica</name>
    <dbReference type="NCBI Taxonomy" id="151549"/>
    <lineage>
        <taxon>Eukaryota</taxon>
        <taxon>Metazoa</taxon>
        <taxon>Ecdysozoa</taxon>
        <taxon>Arthropoda</taxon>
        <taxon>Hexapoda</taxon>
        <taxon>Insecta</taxon>
        <taxon>Pterygota</taxon>
        <taxon>Neoptera</taxon>
        <taxon>Endopterygota</taxon>
        <taxon>Lepidoptera</taxon>
        <taxon>Glossata</taxon>
        <taxon>Ditrysia</taxon>
        <taxon>Tineoidea</taxon>
        <taxon>Psychidae</taxon>
        <taxon>Oiketicinae</taxon>
        <taxon>Eumeta</taxon>
    </lineage>
</organism>
<comment type="caution">
    <text evidence="1">The sequence shown here is derived from an EMBL/GenBank/DDBJ whole genome shotgun (WGS) entry which is preliminary data.</text>
</comment>